<dbReference type="AlphaFoldDB" id="A0A6J6DVG8"/>
<dbReference type="Gene3D" id="2.10.109.10">
    <property type="entry name" value="Umud Fragment, subunit A"/>
    <property type="match status" value="1"/>
</dbReference>
<sequence length="103" mass="11893">MSRFGTVKVAGASMAPTYKDGAWLFVRWFNTSPEKNFSNGLIGKIYVIEKRERPGIFLVKRLKDVKESMYWVEGDNEKSTDSRVWGWINEDELVGQVIFALKK</sequence>
<dbReference type="GO" id="GO:0012505">
    <property type="term" value="C:endomembrane system"/>
    <property type="evidence" value="ECO:0007669"/>
    <property type="project" value="UniProtKB-SubCell"/>
</dbReference>
<proteinExistence type="predicted"/>
<organism evidence="3">
    <name type="scientific">freshwater metagenome</name>
    <dbReference type="NCBI Taxonomy" id="449393"/>
    <lineage>
        <taxon>unclassified sequences</taxon>
        <taxon>metagenomes</taxon>
        <taxon>ecological metagenomes</taxon>
    </lineage>
</organism>
<accession>A0A6J6DVG8</accession>
<name>A0A6J6DVG8_9ZZZZ</name>
<dbReference type="GO" id="GO:0006465">
    <property type="term" value="P:signal peptide processing"/>
    <property type="evidence" value="ECO:0007669"/>
    <property type="project" value="InterPro"/>
</dbReference>
<reference evidence="3" key="1">
    <citation type="submission" date="2020-05" db="EMBL/GenBank/DDBJ databases">
        <authorList>
            <person name="Chiriac C."/>
            <person name="Salcher M."/>
            <person name="Ghai R."/>
            <person name="Kavagutti S V."/>
        </authorList>
    </citation>
    <scope>NUCLEOTIDE SEQUENCE</scope>
</reference>
<evidence type="ECO:0000313" key="3">
    <source>
        <dbReference type="EMBL" id="CAB4568007.1"/>
    </source>
</evidence>
<gene>
    <name evidence="3" type="ORF">UFOPK1689_00466</name>
</gene>
<feature type="domain" description="Peptidase S24/S26A/S26B/S26C" evidence="2">
    <location>
        <begin position="6"/>
        <end position="98"/>
    </location>
</feature>
<dbReference type="InterPro" id="IPR015927">
    <property type="entry name" value="Peptidase_S24_S26A/B/C"/>
</dbReference>
<evidence type="ECO:0000259" key="2">
    <source>
        <dbReference type="Pfam" id="PF00717"/>
    </source>
</evidence>
<dbReference type="SUPFAM" id="SSF51306">
    <property type="entry name" value="LexA/Signal peptidase"/>
    <property type="match status" value="1"/>
</dbReference>
<comment type="subcellular location">
    <subcellularLocation>
        <location evidence="1">Endomembrane system</location>
    </subcellularLocation>
</comment>
<dbReference type="CDD" id="cd06530">
    <property type="entry name" value="S26_SPase_I"/>
    <property type="match status" value="1"/>
</dbReference>
<dbReference type="InterPro" id="IPR019533">
    <property type="entry name" value="Peptidase_S26"/>
</dbReference>
<dbReference type="Pfam" id="PF00717">
    <property type="entry name" value="Peptidase_S24"/>
    <property type="match status" value="1"/>
</dbReference>
<evidence type="ECO:0000256" key="1">
    <source>
        <dbReference type="ARBA" id="ARBA00004308"/>
    </source>
</evidence>
<protein>
    <submittedName>
        <fullName evidence="3">Unannotated protein</fullName>
    </submittedName>
</protein>
<dbReference type="EMBL" id="CAEZTN010000008">
    <property type="protein sequence ID" value="CAB4568007.1"/>
    <property type="molecule type" value="Genomic_DNA"/>
</dbReference>
<dbReference type="InterPro" id="IPR036286">
    <property type="entry name" value="LexA/Signal_pep-like_sf"/>
</dbReference>
<dbReference type="GO" id="GO:0004252">
    <property type="term" value="F:serine-type endopeptidase activity"/>
    <property type="evidence" value="ECO:0007669"/>
    <property type="project" value="InterPro"/>
</dbReference>